<gene>
    <name evidence="5" type="ORF">PMAYCL1PPCAC_01580</name>
</gene>
<feature type="domain" description="RRM" evidence="4">
    <location>
        <begin position="106"/>
        <end position="186"/>
    </location>
</feature>
<dbReference type="AlphaFoldDB" id="A0AAN5C5I4"/>
<dbReference type="Proteomes" id="UP001328107">
    <property type="component" value="Unassembled WGS sequence"/>
</dbReference>
<dbReference type="InterPro" id="IPR050502">
    <property type="entry name" value="Euk_RNA-bind_prot"/>
</dbReference>
<dbReference type="CDD" id="cd12362">
    <property type="entry name" value="RRM3_CELF1-6"/>
    <property type="match status" value="1"/>
</dbReference>
<dbReference type="FunFam" id="3.30.70.330:FF:000013">
    <property type="entry name" value="CUGBP Elav-like family member 1 isoform 2"/>
    <property type="match status" value="1"/>
</dbReference>
<accession>A0AAN5C5I4</accession>
<sequence>TEMDEVKHPDPDAVRMFVGQVPFCYSESECTELFELYGPVYKVEVLRDNETQQGKGCCFVTFFHRADAFAALSALHDKKILPGVPHPIQMRPASYLINHWNTFVMRRLFVGTISKNMEEEDLKRMFSPFGKIEECVVIREHGRISKGCGFVTFYSPSCAEKAKKTMDDSMTMEGCSKNIVVKFAHNQGEIMYEARNGIGSMMGPPMPFPGILPAAPCQLLRQNNNLGLPLQNPQGMMGTGIGRGMIGGRIGLSDILPMKGNASALHPSLLAAKQQILQQQMLQRQKLIDSLLFLKQQQAAVARESAKLGINGGLHPPLSPSPMMRQQQQQWLQQCQLPPLKLQQPPMPLQQPPLQPPFPQMGMNSIQQISPPTSVADLFARKPQPLLQLQGLKPAGKHARPASRVIPPLIDGIRSFVPSAAVAGKPQFESTGPDGCNLFVYHLPQSFSDADLLHSFAPFGKILSATVYLDLLTGITKGFGFVSYDNSRSAAAAIAAMNGREIRGKKLRVTLKTSRGSTHPYHR</sequence>
<name>A0AAN5C5I4_9BILA</name>
<dbReference type="SUPFAM" id="SSF54928">
    <property type="entry name" value="RNA-binding domain, RBD"/>
    <property type="match status" value="2"/>
</dbReference>
<evidence type="ECO:0000313" key="6">
    <source>
        <dbReference type="Proteomes" id="UP001328107"/>
    </source>
</evidence>
<keyword evidence="6" id="KW-1185">Reference proteome</keyword>
<evidence type="ECO:0000256" key="1">
    <source>
        <dbReference type="ARBA" id="ARBA00022737"/>
    </source>
</evidence>
<keyword evidence="2 3" id="KW-0694">RNA-binding</keyword>
<evidence type="ECO:0000256" key="2">
    <source>
        <dbReference type="ARBA" id="ARBA00022884"/>
    </source>
</evidence>
<dbReference type="GO" id="GO:0003729">
    <property type="term" value="F:mRNA binding"/>
    <property type="evidence" value="ECO:0007669"/>
    <property type="project" value="TreeGrafter"/>
</dbReference>
<dbReference type="SMART" id="SM00360">
    <property type="entry name" value="RRM"/>
    <property type="match status" value="3"/>
</dbReference>
<comment type="caution">
    <text evidence="5">The sequence shown here is derived from an EMBL/GenBank/DDBJ whole genome shotgun (WGS) entry which is preliminary data.</text>
</comment>
<keyword evidence="1" id="KW-0677">Repeat</keyword>
<feature type="non-terminal residue" evidence="5">
    <location>
        <position position="1"/>
    </location>
</feature>
<protein>
    <recommendedName>
        <fullName evidence="4">RRM domain-containing protein</fullName>
    </recommendedName>
</protein>
<evidence type="ECO:0000313" key="5">
    <source>
        <dbReference type="EMBL" id="GMR31385.1"/>
    </source>
</evidence>
<dbReference type="GO" id="GO:0010629">
    <property type="term" value="P:negative regulation of gene expression"/>
    <property type="evidence" value="ECO:0007669"/>
    <property type="project" value="UniProtKB-ARBA"/>
</dbReference>
<organism evidence="5 6">
    <name type="scientific">Pristionchus mayeri</name>
    <dbReference type="NCBI Taxonomy" id="1317129"/>
    <lineage>
        <taxon>Eukaryota</taxon>
        <taxon>Metazoa</taxon>
        <taxon>Ecdysozoa</taxon>
        <taxon>Nematoda</taxon>
        <taxon>Chromadorea</taxon>
        <taxon>Rhabditida</taxon>
        <taxon>Rhabditina</taxon>
        <taxon>Diplogasteromorpha</taxon>
        <taxon>Diplogasteroidea</taxon>
        <taxon>Neodiplogasteridae</taxon>
        <taxon>Pristionchus</taxon>
    </lineage>
</organism>
<reference evidence="6" key="1">
    <citation type="submission" date="2022-10" db="EMBL/GenBank/DDBJ databases">
        <title>Genome assembly of Pristionchus species.</title>
        <authorList>
            <person name="Yoshida K."/>
            <person name="Sommer R.J."/>
        </authorList>
    </citation>
    <scope>NUCLEOTIDE SEQUENCE [LARGE SCALE GENOMIC DNA]</scope>
    <source>
        <strain evidence="6">RS5460</strain>
    </source>
</reference>
<dbReference type="Gene3D" id="3.30.70.330">
    <property type="match status" value="3"/>
</dbReference>
<feature type="domain" description="RRM" evidence="4">
    <location>
        <begin position="436"/>
        <end position="514"/>
    </location>
</feature>
<feature type="domain" description="RRM" evidence="4">
    <location>
        <begin position="14"/>
        <end position="95"/>
    </location>
</feature>
<dbReference type="InterPro" id="IPR035979">
    <property type="entry name" value="RBD_domain_sf"/>
</dbReference>
<dbReference type="Pfam" id="PF00076">
    <property type="entry name" value="RRM_1"/>
    <property type="match status" value="3"/>
</dbReference>
<dbReference type="EMBL" id="BTRK01000001">
    <property type="protein sequence ID" value="GMR31385.1"/>
    <property type="molecule type" value="Genomic_DNA"/>
</dbReference>
<dbReference type="GO" id="GO:0009967">
    <property type="term" value="P:positive regulation of signal transduction"/>
    <property type="evidence" value="ECO:0007669"/>
    <property type="project" value="UniProtKB-ARBA"/>
</dbReference>
<dbReference type="InterPro" id="IPR000504">
    <property type="entry name" value="RRM_dom"/>
</dbReference>
<dbReference type="GO" id="GO:0005737">
    <property type="term" value="C:cytoplasm"/>
    <property type="evidence" value="ECO:0007669"/>
    <property type="project" value="UniProtKB-ARBA"/>
</dbReference>
<dbReference type="PROSITE" id="PS50102">
    <property type="entry name" value="RRM"/>
    <property type="match status" value="3"/>
</dbReference>
<evidence type="ECO:0000256" key="3">
    <source>
        <dbReference type="PROSITE-ProRule" id="PRU00176"/>
    </source>
</evidence>
<dbReference type="PANTHER" id="PTHR48025">
    <property type="entry name" value="OS02G0815200 PROTEIN"/>
    <property type="match status" value="1"/>
</dbReference>
<dbReference type="InterPro" id="IPR012677">
    <property type="entry name" value="Nucleotide-bd_a/b_plait_sf"/>
</dbReference>
<evidence type="ECO:0000259" key="4">
    <source>
        <dbReference type="PROSITE" id="PS50102"/>
    </source>
</evidence>
<dbReference type="PANTHER" id="PTHR48025:SF1">
    <property type="entry name" value="RRM DOMAIN-CONTAINING PROTEIN"/>
    <property type="match status" value="1"/>
</dbReference>
<dbReference type="FunFam" id="3.30.70.330:FF:000383">
    <property type="entry name" value="Sex lethal, isoform D"/>
    <property type="match status" value="1"/>
</dbReference>
<proteinExistence type="predicted"/>